<evidence type="ECO:0000313" key="1">
    <source>
        <dbReference type="EMBL" id="KAJ8114291.1"/>
    </source>
</evidence>
<protein>
    <submittedName>
        <fullName evidence="1">Uncharacterized protein</fullName>
    </submittedName>
</protein>
<sequence>MQDLPQELVGAIVSLLKGQRSCDTSTQLAPLASINHNWKAAVERELWNHITIEASAGIVGEDIRIFQQYIEGPSRRSRRSMIKVLSLSWHYGNSSEDSKTTEGVSEVPADPTAASPDDPWDFPELVGCEDEEDLETNAESRPEPDWDKVNAMISDSESDDEPGEHQGGHRSESDTDNDDPGSEDPQESSGLRDCLLQQQQQKQTLLFDFLTDLWSHLASCDGSLKLKRINLRLEGKKFDNKIYASLRHDEERIVDLLQSTLDFDLKLPSLPYLEEIFVDGRRALAFWPALVAAKIATASNSAVPIMEYRAQAFGKRWEANAVAGLELQLEKLRDTSATKFVELPCRTMTRYAESDTVDEDV</sequence>
<gene>
    <name evidence="1" type="ORF">OPT61_g3801</name>
</gene>
<keyword evidence="2" id="KW-1185">Reference proteome</keyword>
<dbReference type="Proteomes" id="UP001153331">
    <property type="component" value="Unassembled WGS sequence"/>
</dbReference>
<accession>A0ACC2IGL1</accession>
<organism evidence="1 2">
    <name type="scientific">Boeremia exigua</name>
    <dbReference type="NCBI Taxonomy" id="749465"/>
    <lineage>
        <taxon>Eukaryota</taxon>
        <taxon>Fungi</taxon>
        <taxon>Dikarya</taxon>
        <taxon>Ascomycota</taxon>
        <taxon>Pezizomycotina</taxon>
        <taxon>Dothideomycetes</taxon>
        <taxon>Pleosporomycetidae</taxon>
        <taxon>Pleosporales</taxon>
        <taxon>Pleosporineae</taxon>
        <taxon>Didymellaceae</taxon>
        <taxon>Boeremia</taxon>
    </lineage>
</organism>
<name>A0ACC2IGL1_9PLEO</name>
<proteinExistence type="predicted"/>
<dbReference type="EMBL" id="JAPHNI010000203">
    <property type="protein sequence ID" value="KAJ8114291.1"/>
    <property type="molecule type" value="Genomic_DNA"/>
</dbReference>
<evidence type="ECO:0000313" key="2">
    <source>
        <dbReference type="Proteomes" id="UP001153331"/>
    </source>
</evidence>
<reference evidence="1" key="1">
    <citation type="submission" date="2022-11" db="EMBL/GenBank/DDBJ databases">
        <title>Genome Sequence of Boeremia exigua.</title>
        <authorList>
            <person name="Buettner E."/>
        </authorList>
    </citation>
    <scope>NUCLEOTIDE SEQUENCE</scope>
    <source>
        <strain evidence="1">CU02</strain>
    </source>
</reference>
<comment type="caution">
    <text evidence="1">The sequence shown here is derived from an EMBL/GenBank/DDBJ whole genome shotgun (WGS) entry which is preliminary data.</text>
</comment>